<feature type="domain" description="AP2/ERF" evidence="7">
    <location>
        <begin position="326"/>
        <end position="384"/>
    </location>
</feature>
<feature type="compositionally biased region" description="Basic and acidic residues" evidence="6">
    <location>
        <begin position="290"/>
        <end position="318"/>
    </location>
</feature>
<dbReference type="Gene3D" id="3.30.730.10">
    <property type="entry name" value="AP2/ERF domain"/>
    <property type="match status" value="3"/>
</dbReference>
<dbReference type="EMBL" id="HBDZ01002030">
    <property type="protein sequence ID" value="CAD8230659.1"/>
    <property type="molecule type" value="Transcribed_RNA"/>
</dbReference>
<proteinExistence type="predicted"/>
<accession>A0A6U0MI53</accession>
<dbReference type="PROSITE" id="PS51032">
    <property type="entry name" value="AP2_ERF"/>
    <property type="match status" value="3"/>
</dbReference>
<evidence type="ECO:0000256" key="6">
    <source>
        <dbReference type="SAM" id="MobiDB-lite"/>
    </source>
</evidence>
<evidence type="ECO:0000256" key="1">
    <source>
        <dbReference type="ARBA" id="ARBA00004123"/>
    </source>
</evidence>
<dbReference type="InterPro" id="IPR036955">
    <property type="entry name" value="AP2/ERF_dom_sf"/>
</dbReference>
<dbReference type="InterPro" id="IPR016177">
    <property type="entry name" value="DNA-bd_dom_sf"/>
</dbReference>
<evidence type="ECO:0000256" key="5">
    <source>
        <dbReference type="ARBA" id="ARBA00023242"/>
    </source>
</evidence>
<dbReference type="SUPFAM" id="SSF54171">
    <property type="entry name" value="DNA-binding domain"/>
    <property type="match status" value="3"/>
</dbReference>
<evidence type="ECO:0000256" key="2">
    <source>
        <dbReference type="ARBA" id="ARBA00023015"/>
    </source>
</evidence>
<evidence type="ECO:0000313" key="9">
    <source>
        <dbReference type="EMBL" id="CAD8230661.1"/>
    </source>
</evidence>
<feature type="domain" description="AP2/ERF" evidence="7">
    <location>
        <begin position="410"/>
        <end position="464"/>
    </location>
</feature>
<name>A0A6U0MI53_9VIRI</name>
<keyword evidence="2" id="KW-0805">Transcription regulation</keyword>
<feature type="region of interest" description="Disordered" evidence="6">
    <location>
        <begin position="17"/>
        <end position="130"/>
    </location>
</feature>
<evidence type="ECO:0000256" key="3">
    <source>
        <dbReference type="ARBA" id="ARBA00023125"/>
    </source>
</evidence>
<feature type="domain" description="AP2/ERF" evidence="7">
    <location>
        <begin position="149"/>
        <end position="204"/>
    </location>
</feature>
<dbReference type="PANTHER" id="PTHR31677:SF75">
    <property type="entry name" value="ETHYLENE-RESPONSIVE TRANSCRIPTION FACTOR ERF084"/>
    <property type="match status" value="1"/>
</dbReference>
<feature type="compositionally biased region" description="Basic and acidic residues" evidence="6">
    <location>
        <begin position="72"/>
        <end position="130"/>
    </location>
</feature>
<reference evidence="8" key="1">
    <citation type="submission" date="2021-01" db="EMBL/GenBank/DDBJ databases">
        <authorList>
            <person name="Corre E."/>
            <person name="Pelletier E."/>
            <person name="Niang G."/>
            <person name="Scheremetjew M."/>
            <person name="Finn R."/>
            <person name="Kale V."/>
            <person name="Holt S."/>
            <person name="Cochrane G."/>
            <person name="Meng A."/>
            <person name="Brown T."/>
            <person name="Cohen L."/>
        </authorList>
    </citation>
    <scope>NUCLEOTIDE SEQUENCE</scope>
    <source>
        <strain evidence="8">CCMP1413</strain>
    </source>
</reference>
<keyword evidence="4" id="KW-0804">Transcription</keyword>
<evidence type="ECO:0000259" key="7">
    <source>
        <dbReference type="PROSITE" id="PS51032"/>
    </source>
</evidence>
<organism evidence="8">
    <name type="scientific">Prasinoderma coloniale</name>
    <dbReference type="NCBI Taxonomy" id="156133"/>
    <lineage>
        <taxon>Eukaryota</taxon>
        <taxon>Viridiplantae</taxon>
        <taxon>Prasinodermophyta</taxon>
        <taxon>Prasinodermophyceae</taxon>
        <taxon>Prasinodermales</taxon>
        <taxon>Prasinodermaceae</taxon>
        <taxon>Prasinoderma</taxon>
    </lineage>
</organism>
<sequence>MPANAMSGVGTMKYSAATQRAKDAAGKHRAGAQGAQGAARKRADDPKAKKKAEDAVAKARANMKQPAKAKVKAKEKEKQLKMEKQREERERKAKAREEKREQKAAEREAAKKKKADERAERKAQKEAEKISRTKEIAVAAAKPAGKTSKYRGVSLDRSSGKFFASMRRDGIKVALGRFATEMDAARAYDKASAEAGKVKTLNFPDEHQEAVRAAEANEAREKEAAEAAKTAAKEAKRAQAEKAKKERQSAKRGKDKSKETDKKAGKEKEAKGEPPKKKAKTAASAAAAKEATEAAKAKKLKRTEEEKMAAVAESEKKASAGNRSSKFRGVSWRKASGKWAARVYKGHGKYKEVGVMFDTEAEAASAHDEAATSLYGDKAILNFQSDGKTINPLRFAYLQRESTVRNTTTKLRGVTKLKKGGAKPYVAQISFRSRMISIGSFATAEEASKAYTEKAAELRSMEGN</sequence>
<dbReference type="SMART" id="SM00380">
    <property type="entry name" value="AP2"/>
    <property type="match status" value="2"/>
</dbReference>
<feature type="compositionally biased region" description="Basic and acidic residues" evidence="6">
    <location>
        <begin position="256"/>
        <end position="276"/>
    </location>
</feature>
<comment type="subcellular location">
    <subcellularLocation>
        <location evidence="1">Nucleus</location>
    </subcellularLocation>
</comment>
<keyword evidence="5" id="KW-0539">Nucleus</keyword>
<keyword evidence="3" id="KW-0238">DNA-binding</keyword>
<protein>
    <recommendedName>
        <fullName evidence="7">AP2/ERF domain-containing protein</fullName>
    </recommendedName>
</protein>
<feature type="region of interest" description="Disordered" evidence="6">
    <location>
        <begin position="199"/>
        <end position="322"/>
    </location>
</feature>
<evidence type="ECO:0000256" key="4">
    <source>
        <dbReference type="ARBA" id="ARBA00023163"/>
    </source>
</evidence>
<dbReference type="GO" id="GO:0003700">
    <property type="term" value="F:DNA-binding transcription factor activity"/>
    <property type="evidence" value="ECO:0007669"/>
    <property type="project" value="InterPro"/>
</dbReference>
<dbReference type="Pfam" id="PF00847">
    <property type="entry name" value="AP2"/>
    <property type="match status" value="1"/>
</dbReference>
<gene>
    <name evidence="8" type="ORF">PCOL08062_LOCUS1623</name>
    <name evidence="9" type="ORF">PCOL08062_LOCUS1624</name>
</gene>
<dbReference type="GO" id="GO:0005634">
    <property type="term" value="C:nucleus"/>
    <property type="evidence" value="ECO:0007669"/>
    <property type="project" value="UniProtKB-SubCell"/>
</dbReference>
<dbReference type="PANTHER" id="PTHR31677">
    <property type="entry name" value="AP2 DOMAIN CLASS TRANSCRIPTION FACTOR"/>
    <property type="match status" value="1"/>
</dbReference>
<evidence type="ECO:0000313" key="8">
    <source>
        <dbReference type="EMBL" id="CAD8230659.1"/>
    </source>
</evidence>
<dbReference type="InterPro" id="IPR001471">
    <property type="entry name" value="AP2/ERF_dom"/>
</dbReference>
<dbReference type="GO" id="GO:0003677">
    <property type="term" value="F:DNA binding"/>
    <property type="evidence" value="ECO:0007669"/>
    <property type="project" value="UniProtKB-KW"/>
</dbReference>
<feature type="compositionally biased region" description="Basic and acidic residues" evidence="6">
    <location>
        <begin position="41"/>
        <end position="57"/>
    </location>
</feature>
<dbReference type="EMBL" id="HBDZ01002031">
    <property type="protein sequence ID" value="CAD8230661.1"/>
    <property type="molecule type" value="Transcribed_RNA"/>
</dbReference>
<dbReference type="AlphaFoldDB" id="A0A6U0MI53"/>
<feature type="compositionally biased region" description="Basic and acidic residues" evidence="6">
    <location>
        <begin position="204"/>
        <end position="249"/>
    </location>
</feature>